<sequence length="107" mass="12578">MKQQDDKKRRDVNFEVADWVSLKAQPYRLESLVKRRNEKLAPRFYGPFQVVAKVGTVAYKLQLPEGSRIHPVFHVSKLKKAIPPEMQVQPLPMELSVEWEIRSFILF</sequence>
<dbReference type="PANTHER" id="PTHR46148">
    <property type="entry name" value="CHROMO DOMAIN-CONTAINING PROTEIN"/>
    <property type="match status" value="1"/>
</dbReference>
<keyword evidence="3" id="KW-1185">Reference proteome</keyword>
<organism evidence="2 3">
    <name type="scientific">Cajanus cajan</name>
    <name type="common">Pigeon pea</name>
    <name type="synonym">Cajanus indicus</name>
    <dbReference type="NCBI Taxonomy" id="3821"/>
    <lineage>
        <taxon>Eukaryota</taxon>
        <taxon>Viridiplantae</taxon>
        <taxon>Streptophyta</taxon>
        <taxon>Embryophyta</taxon>
        <taxon>Tracheophyta</taxon>
        <taxon>Spermatophyta</taxon>
        <taxon>Magnoliopsida</taxon>
        <taxon>eudicotyledons</taxon>
        <taxon>Gunneridae</taxon>
        <taxon>Pentapetalae</taxon>
        <taxon>rosids</taxon>
        <taxon>fabids</taxon>
        <taxon>Fabales</taxon>
        <taxon>Fabaceae</taxon>
        <taxon>Papilionoideae</taxon>
        <taxon>50 kb inversion clade</taxon>
        <taxon>NPAAA clade</taxon>
        <taxon>indigoferoid/millettioid clade</taxon>
        <taxon>Phaseoleae</taxon>
        <taxon>Cajanus</taxon>
    </lineage>
</organism>
<dbReference type="Gramene" id="C.cajan_40217.t">
    <property type="protein sequence ID" value="C.cajan_40217.t.cds1"/>
    <property type="gene ID" value="C.cajan_40217"/>
</dbReference>
<dbReference type="AlphaFoldDB" id="A0A151QSY9"/>
<gene>
    <name evidence="2" type="ORF">KK1_045763</name>
</gene>
<protein>
    <recommendedName>
        <fullName evidence="1">Tf2-1-like SH3-like domain-containing protein</fullName>
    </recommendedName>
</protein>
<evidence type="ECO:0000313" key="2">
    <source>
        <dbReference type="EMBL" id="KYP33382.1"/>
    </source>
</evidence>
<evidence type="ECO:0000313" key="3">
    <source>
        <dbReference type="Proteomes" id="UP000075243"/>
    </source>
</evidence>
<dbReference type="PANTHER" id="PTHR46148:SF52">
    <property type="entry name" value="OS04G0603800 PROTEIN"/>
    <property type="match status" value="1"/>
</dbReference>
<accession>A0A151QSY9</accession>
<dbReference type="OMA" id="QNTIAHR"/>
<dbReference type="InterPro" id="IPR056924">
    <property type="entry name" value="SH3_Tf2-1"/>
</dbReference>
<dbReference type="EMBL" id="KQ484901">
    <property type="protein sequence ID" value="KYP33382.1"/>
    <property type="molecule type" value="Genomic_DNA"/>
</dbReference>
<feature type="domain" description="Tf2-1-like SH3-like" evidence="1">
    <location>
        <begin position="18"/>
        <end position="81"/>
    </location>
</feature>
<dbReference type="Pfam" id="PF24626">
    <property type="entry name" value="SH3_Tf2-1"/>
    <property type="match status" value="1"/>
</dbReference>
<evidence type="ECO:0000259" key="1">
    <source>
        <dbReference type="Pfam" id="PF24626"/>
    </source>
</evidence>
<reference evidence="2" key="1">
    <citation type="journal article" date="2012" name="Nat. Biotechnol.">
        <title>Draft genome sequence of pigeonpea (Cajanus cajan), an orphan legume crop of resource-poor farmers.</title>
        <authorList>
            <person name="Varshney R.K."/>
            <person name="Chen W."/>
            <person name="Li Y."/>
            <person name="Bharti A.K."/>
            <person name="Saxena R.K."/>
            <person name="Schlueter J.A."/>
            <person name="Donoghue M.T."/>
            <person name="Azam S."/>
            <person name="Fan G."/>
            <person name="Whaley A.M."/>
            <person name="Farmer A.D."/>
            <person name="Sheridan J."/>
            <person name="Iwata A."/>
            <person name="Tuteja R."/>
            <person name="Penmetsa R.V."/>
            <person name="Wu W."/>
            <person name="Upadhyaya H.D."/>
            <person name="Yang S.P."/>
            <person name="Shah T."/>
            <person name="Saxena K.B."/>
            <person name="Michael T."/>
            <person name="McCombie W.R."/>
            <person name="Yang B."/>
            <person name="Zhang G."/>
            <person name="Yang H."/>
            <person name="Wang J."/>
            <person name="Spillane C."/>
            <person name="Cook D.R."/>
            <person name="May G.D."/>
            <person name="Xu X."/>
            <person name="Jackson S.A."/>
        </authorList>
    </citation>
    <scope>NUCLEOTIDE SEQUENCE [LARGE SCALE GENOMIC DNA]</scope>
</reference>
<name>A0A151QSY9_CAJCA</name>
<proteinExistence type="predicted"/>
<dbReference type="Proteomes" id="UP000075243">
    <property type="component" value="Unassembled WGS sequence"/>
</dbReference>